<feature type="transmembrane region" description="Helical" evidence="2">
    <location>
        <begin position="189"/>
        <end position="208"/>
    </location>
</feature>
<evidence type="ECO:0000313" key="6">
    <source>
        <dbReference type="Proteomes" id="UP000177235"/>
    </source>
</evidence>
<keyword evidence="2" id="KW-0812">Transmembrane</keyword>
<dbReference type="PANTHER" id="PTHR30373:SF2">
    <property type="entry name" value="UPF0603 PROTEIN YGCG"/>
    <property type="match status" value="1"/>
</dbReference>
<feature type="region of interest" description="Disordered" evidence="1">
    <location>
        <begin position="382"/>
        <end position="412"/>
    </location>
</feature>
<dbReference type="Pfam" id="PF04536">
    <property type="entry name" value="TPM_phosphatase"/>
    <property type="match status" value="1"/>
</dbReference>
<dbReference type="Gene3D" id="3.10.310.50">
    <property type="match status" value="1"/>
</dbReference>
<evidence type="ECO:0000259" key="4">
    <source>
        <dbReference type="Pfam" id="PF04536"/>
    </source>
</evidence>
<feature type="signal peptide" evidence="3">
    <location>
        <begin position="1"/>
        <end position="23"/>
    </location>
</feature>
<keyword evidence="2" id="KW-1133">Transmembrane helix</keyword>
<name>A0A1F5QD29_9BACT</name>
<dbReference type="InterPro" id="IPR007621">
    <property type="entry name" value="TPM_dom"/>
</dbReference>
<keyword evidence="2" id="KW-0472">Membrane</keyword>
<accession>A0A1F5QD29</accession>
<evidence type="ECO:0000256" key="1">
    <source>
        <dbReference type="SAM" id="MobiDB-lite"/>
    </source>
</evidence>
<dbReference type="PANTHER" id="PTHR30373">
    <property type="entry name" value="UPF0603 PROTEIN YGCG"/>
    <property type="match status" value="1"/>
</dbReference>
<organism evidence="5 6">
    <name type="scientific">Candidatus Doudnabacteria bacterium RIFCSPLOWO2_02_FULL_48_13</name>
    <dbReference type="NCBI Taxonomy" id="1817845"/>
    <lineage>
        <taxon>Bacteria</taxon>
        <taxon>Candidatus Doudnaibacteriota</taxon>
    </lineage>
</organism>
<gene>
    <name evidence="5" type="ORF">A3J05_00050</name>
</gene>
<protein>
    <recommendedName>
        <fullName evidence="4">TPM domain-containing protein</fullName>
    </recommendedName>
</protein>
<dbReference type="Proteomes" id="UP000177235">
    <property type="component" value="Unassembled WGS sequence"/>
</dbReference>
<proteinExistence type="predicted"/>
<feature type="chain" id="PRO_5009520470" description="TPM domain-containing protein" evidence="3">
    <location>
        <begin position="24"/>
        <end position="431"/>
    </location>
</feature>
<comment type="caution">
    <text evidence="5">The sequence shown here is derived from an EMBL/GenBank/DDBJ whole genome shotgun (WGS) entry which is preliminary data.</text>
</comment>
<feature type="compositionally biased region" description="Polar residues" evidence="1">
    <location>
        <begin position="172"/>
        <end position="181"/>
    </location>
</feature>
<evidence type="ECO:0000256" key="3">
    <source>
        <dbReference type="SAM" id="SignalP"/>
    </source>
</evidence>
<reference evidence="5 6" key="1">
    <citation type="journal article" date="2016" name="Nat. Commun.">
        <title>Thousands of microbial genomes shed light on interconnected biogeochemical processes in an aquifer system.</title>
        <authorList>
            <person name="Anantharaman K."/>
            <person name="Brown C.T."/>
            <person name="Hug L.A."/>
            <person name="Sharon I."/>
            <person name="Castelle C.J."/>
            <person name="Probst A.J."/>
            <person name="Thomas B.C."/>
            <person name="Singh A."/>
            <person name="Wilkins M.J."/>
            <person name="Karaoz U."/>
            <person name="Brodie E.L."/>
            <person name="Williams K.H."/>
            <person name="Hubbard S.S."/>
            <person name="Banfield J.F."/>
        </authorList>
    </citation>
    <scope>NUCLEOTIDE SEQUENCE [LARGE SCALE GENOMIC DNA]</scope>
</reference>
<feature type="region of interest" description="Disordered" evidence="1">
    <location>
        <begin position="160"/>
        <end position="183"/>
    </location>
</feature>
<dbReference type="AlphaFoldDB" id="A0A1F5QD29"/>
<feature type="domain" description="TPM" evidence="4">
    <location>
        <begin position="33"/>
        <end position="156"/>
    </location>
</feature>
<evidence type="ECO:0000256" key="2">
    <source>
        <dbReference type="SAM" id="Phobius"/>
    </source>
</evidence>
<feature type="compositionally biased region" description="Low complexity" evidence="1">
    <location>
        <begin position="392"/>
        <end position="408"/>
    </location>
</feature>
<dbReference type="EMBL" id="MFFF01000002">
    <property type="protein sequence ID" value="OGF00112.1"/>
    <property type="molecule type" value="Genomic_DNA"/>
</dbReference>
<sequence length="431" mass="46869">MKTTRNAVFVVVLLLVATATAHAQQYPKATGHVNDFANLLTREQGASLNDELAAFEKKTTIEIAVITVPWLNNQSIEDYARGLAKEWGVGKRGQNNGIVFLIAPKERKMRIETASGARAILTDSRADQIHDNAVLPRFKAGDMAQGIIDGTHEIMRALDASSAPAAAERETSQAPQPTQREWTSEDTKILGYVLGSIAGAVLMLFLIVPPVRRLKARKYVLKTKGGVASRFAEAERTARSSDVKEETRKKLIKLKGEFSSIDQLTATSEGVDWLELREKLDSMDYPLSQIVSDMKREIAFAEKARREGPELLKKIPGMIEAVEKKLAEGKSSPKAVKYLEEARTQYAQVQAQQSGMTMTDWVILYLILTSIQSNTANAESAHQYANTDHSNDYSSRSSSSDSSPSYGFGNSGGFGGGGGFDSGGGGSSGSW</sequence>
<keyword evidence="3" id="KW-0732">Signal</keyword>
<evidence type="ECO:0000313" key="5">
    <source>
        <dbReference type="EMBL" id="OGF00112.1"/>
    </source>
</evidence>